<dbReference type="InterPro" id="IPR046701">
    <property type="entry name" value="DUF6571"/>
</dbReference>
<evidence type="ECO:0000313" key="2">
    <source>
        <dbReference type="EMBL" id="MBD3934224.1"/>
    </source>
</evidence>
<evidence type="ECO:0000313" key="3">
    <source>
        <dbReference type="Proteomes" id="UP000632289"/>
    </source>
</evidence>
<dbReference type="Pfam" id="PF20211">
    <property type="entry name" value="DUF6571"/>
    <property type="match status" value="1"/>
</dbReference>
<comment type="caution">
    <text evidence="2">The sequence shown here is derived from an EMBL/GenBank/DDBJ whole genome shotgun (WGS) entry which is preliminary data.</text>
</comment>
<dbReference type="Proteomes" id="UP000632289">
    <property type="component" value="Unassembled WGS sequence"/>
</dbReference>
<reference evidence="2" key="1">
    <citation type="submission" date="2020-09" db="EMBL/GenBank/DDBJ databases">
        <title>Secondary metabolite and genome analysis of marine Streptomyces chumphonensis KK1-2T.</title>
        <authorList>
            <person name="Phongsopitanun W."/>
            <person name="Kanchanasin P."/>
            <person name="Pittayakhajonwut P."/>
            <person name="Suwanborirux K."/>
            <person name="Tanasupawat S."/>
        </authorList>
    </citation>
    <scope>NUCLEOTIDE SEQUENCE</scope>
    <source>
        <strain evidence="2">KK1-2</strain>
    </source>
</reference>
<protein>
    <recommendedName>
        <fullName evidence="1">DUF6571 domain-containing protein</fullName>
    </recommendedName>
</protein>
<dbReference type="RefSeq" id="WP_191211528.1">
    <property type="nucleotide sequence ID" value="NZ_BAABKL010000002.1"/>
</dbReference>
<feature type="domain" description="DUF6571" evidence="1">
    <location>
        <begin position="201"/>
        <end position="684"/>
    </location>
</feature>
<accession>A0A927F296</accession>
<evidence type="ECO:0000259" key="1">
    <source>
        <dbReference type="Pfam" id="PF20211"/>
    </source>
</evidence>
<name>A0A927F296_9ACTN</name>
<gene>
    <name evidence="2" type="ORF">IF129_22005</name>
</gene>
<organism evidence="2 3">
    <name type="scientific">Streptomyces chumphonensis</name>
    <dbReference type="NCBI Taxonomy" id="1214925"/>
    <lineage>
        <taxon>Bacteria</taxon>
        <taxon>Bacillati</taxon>
        <taxon>Actinomycetota</taxon>
        <taxon>Actinomycetes</taxon>
        <taxon>Kitasatosporales</taxon>
        <taxon>Streptomycetaceae</taxon>
        <taxon>Streptomyces</taxon>
    </lineage>
</organism>
<dbReference type="EMBL" id="JACXYU010000015">
    <property type="protein sequence ID" value="MBD3934224.1"/>
    <property type="molecule type" value="Genomic_DNA"/>
</dbReference>
<sequence length="751" mass="83080">MPVDFETIVGADLSVLHDASMAWKKMGDRFGELHDDYRDHVKAAVEADEQRSWRGQAAGMFRNQAQLTQREYAGARNEARAVSGLLEDAYTTLTSLRQRVFDVKAEAESAGMDVDAYGRCSLNLGTLPEDEREAYQHHHLARQELEASWNQKITDAVEAVRQADQNANEALMAPPVSMQEVYGFDTSLTGDIGEVNSRQVDDLYEKIKNGETLTDREYEDLDFLMEANEGDPEFSRTLLTSLGGPDGAIRIHNELAERAYTDDTGNRKRHLDLTGHLANAVSTATTVDGEDTATDKRFYEQWRADLREAGVQEYRLDFTDHGPEDVQDVRGYQSLVSLLQQGGGYDDRFLHDLADDIRAVEDRGQGGDPDIWDLRGTFAGERQRDGTFDDSRNGWFANDPLDGVLGVMSKDPAASTAYFDPATEQGEDRFQYLAHDRDWHVVDTHAPAKNAEQPGDDTADADSRTGFGAALEAAMTGHAPGTETPDDFARHRPEESRLLEHVITEYADASAVDKGAIPENMRQNFANTLAHYPEDVHDILGKLGHVPSEMNGVDVDRTTMHHFIRGVAEDGAAFRTIHDSQMEVIAGDIHTLDADDLRNGSDKAVDVAQRSGQAMGALDTIRADVLGADRDEEIDRNNWNKTYQYHAAGALVTGTPIFGDAIQRLIDIGAGENAEALNKEVADKTTEELIEHYTKNGLPRLEKMFNLRGKQVGMSDPELGEGDFQRVVLDEVLSRYSAGHTDSGGSTGDWE</sequence>
<dbReference type="AlphaFoldDB" id="A0A927F296"/>
<proteinExistence type="predicted"/>
<keyword evidence="3" id="KW-1185">Reference proteome</keyword>